<gene>
    <name evidence="2" type="ORF">TSUD_12610</name>
</gene>
<feature type="region of interest" description="Disordered" evidence="1">
    <location>
        <begin position="39"/>
        <end position="62"/>
    </location>
</feature>
<proteinExistence type="predicted"/>
<dbReference type="AlphaFoldDB" id="A0A2Z6P595"/>
<dbReference type="Proteomes" id="UP000242715">
    <property type="component" value="Unassembled WGS sequence"/>
</dbReference>
<organism evidence="2 3">
    <name type="scientific">Trifolium subterraneum</name>
    <name type="common">Subterranean clover</name>
    <dbReference type="NCBI Taxonomy" id="3900"/>
    <lineage>
        <taxon>Eukaryota</taxon>
        <taxon>Viridiplantae</taxon>
        <taxon>Streptophyta</taxon>
        <taxon>Embryophyta</taxon>
        <taxon>Tracheophyta</taxon>
        <taxon>Spermatophyta</taxon>
        <taxon>Magnoliopsida</taxon>
        <taxon>eudicotyledons</taxon>
        <taxon>Gunneridae</taxon>
        <taxon>Pentapetalae</taxon>
        <taxon>rosids</taxon>
        <taxon>fabids</taxon>
        <taxon>Fabales</taxon>
        <taxon>Fabaceae</taxon>
        <taxon>Papilionoideae</taxon>
        <taxon>50 kb inversion clade</taxon>
        <taxon>NPAAA clade</taxon>
        <taxon>Hologalegina</taxon>
        <taxon>IRL clade</taxon>
        <taxon>Trifolieae</taxon>
        <taxon>Trifolium</taxon>
    </lineage>
</organism>
<sequence length="62" mass="6469">MCLLKCPTLFDFLKKAPTVALIATTIVKRLSVVSLAVSESLGGSTARPPWAGSDSVSVSMTD</sequence>
<protein>
    <submittedName>
        <fullName evidence="2">Uncharacterized protein</fullName>
    </submittedName>
</protein>
<accession>A0A2Z6P595</accession>
<reference evidence="3" key="1">
    <citation type="journal article" date="2017" name="Front. Plant Sci.">
        <title>Climate Clever Clovers: New Paradigm to Reduce the Environmental Footprint of Ruminants by Breeding Low Methanogenic Forages Utilizing Haplotype Variation.</title>
        <authorList>
            <person name="Kaur P."/>
            <person name="Appels R."/>
            <person name="Bayer P.E."/>
            <person name="Keeble-Gagnere G."/>
            <person name="Wang J."/>
            <person name="Hirakawa H."/>
            <person name="Shirasawa K."/>
            <person name="Vercoe P."/>
            <person name="Stefanova K."/>
            <person name="Durmic Z."/>
            <person name="Nichols P."/>
            <person name="Revell C."/>
            <person name="Isobe S.N."/>
            <person name="Edwards D."/>
            <person name="Erskine W."/>
        </authorList>
    </citation>
    <scope>NUCLEOTIDE SEQUENCE [LARGE SCALE GENOMIC DNA]</scope>
    <source>
        <strain evidence="3">cv. Daliak</strain>
    </source>
</reference>
<keyword evidence="3" id="KW-1185">Reference proteome</keyword>
<dbReference type="EMBL" id="DF975264">
    <property type="protein sequence ID" value="GAU51594.1"/>
    <property type="molecule type" value="Genomic_DNA"/>
</dbReference>
<evidence type="ECO:0000313" key="2">
    <source>
        <dbReference type="EMBL" id="GAU51594.1"/>
    </source>
</evidence>
<evidence type="ECO:0000256" key="1">
    <source>
        <dbReference type="SAM" id="MobiDB-lite"/>
    </source>
</evidence>
<name>A0A2Z6P595_TRISU</name>
<evidence type="ECO:0000313" key="3">
    <source>
        <dbReference type="Proteomes" id="UP000242715"/>
    </source>
</evidence>